<organism evidence="1 2">
    <name type="scientific">Saccharibacillus sacchari</name>
    <dbReference type="NCBI Taxonomy" id="456493"/>
    <lineage>
        <taxon>Bacteria</taxon>
        <taxon>Bacillati</taxon>
        <taxon>Bacillota</taxon>
        <taxon>Bacilli</taxon>
        <taxon>Bacillales</taxon>
        <taxon>Paenibacillaceae</taxon>
        <taxon>Saccharibacillus</taxon>
    </lineage>
</organism>
<keyword evidence="2" id="KW-1185">Reference proteome</keyword>
<comment type="caution">
    <text evidence="1">The sequence shown here is derived from an EMBL/GenBank/DDBJ whole genome shotgun (WGS) entry which is preliminary data.</text>
</comment>
<proteinExistence type="predicted"/>
<name>A0ACC6PIB5_9BACL</name>
<gene>
    <name evidence="1" type="ORF">WKI47_22205</name>
</gene>
<reference evidence="1" key="1">
    <citation type="submission" date="2024-03" db="EMBL/GenBank/DDBJ databases">
        <title>Whole genome sequecning of epiphytes from Marcgravia umbellata leaves.</title>
        <authorList>
            <person name="Kumar G."/>
            <person name="Savka M.A."/>
        </authorList>
    </citation>
    <scope>NUCLEOTIDE SEQUENCE</scope>
    <source>
        <strain evidence="1">RIT_BL5</strain>
    </source>
</reference>
<evidence type="ECO:0000313" key="1">
    <source>
        <dbReference type="EMBL" id="MEJ8306632.1"/>
    </source>
</evidence>
<dbReference type="EMBL" id="JBBKAR010000056">
    <property type="protein sequence ID" value="MEJ8306632.1"/>
    <property type="molecule type" value="Genomic_DNA"/>
</dbReference>
<protein>
    <submittedName>
        <fullName evidence="1">Helix-turn-helix transcriptional regulator</fullName>
    </submittedName>
</protein>
<sequence>MEYKTDVAALKKKMIDKDIPTIVALSEASGINRNTLSAVFKGKVQPSAEVMRKLVAVLGIQPEEAGRIFFSHNLRIA</sequence>
<dbReference type="Proteomes" id="UP001380953">
    <property type="component" value="Unassembled WGS sequence"/>
</dbReference>
<accession>A0ACC6PIB5</accession>
<evidence type="ECO:0000313" key="2">
    <source>
        <dbReference type="Proteomes" id="UP001380953"/>
    </source>
</evidence>